<organism evidence="1 2">
    <name type="scientific">Dendrolimus kikuchii</name>
    <dbReference type="NCBI Taxonomy" id="765133"/>
    <lineage>
        <taxon>Eukaryota</taxon>
        <taxon>Metazoa</taxon>
        <taxon>Ecdysozoa</taxon>
        <taxon>Arthropoda</taxon>
        <taxon>Hexapoda</taxon>
        <taxon>Insecta</taxon>
        <taxon>Pterygota</taxon>
        <taxon>Neoptera</taxon>
        <taxon>Endopterygota</taxon>
        <taxon>Lepidoptera</taxon>
        <taxon>Glossata</taxon>
        <taxon>Ditrysia</taxon>
        <taxon>Bombycoidea</taxon>
        <taxon>Lasiocampidae</taxon>
        <taxon>Dendrolimus</taxon>
    </lineage>
</organism>
<accession>A0ACC1CPK9</accession>
<gene>
    <name evidence="1" type="ORF">K1T71_010556</name>
</gene>
<dbReference type="Proteomes" id="UP000824533">
    <property type="component" value="Linkage Group LG19"/>
</dbReference>
<evidence type="ECO:0000313" key="2">
    <source>
        <dbReference type="Proteomes" id="UP000824533"/>
    </source>
</evidence>
<protein>
    <submittedName>
        <fullName evidence="1">Uncharacterized protein</fullName>
    </submittedName>
</protein>
<reference evidence="1 2" key="1">
    <citation type="journal article" date="2021" name="Front. Genet.">
        <title>Chromosome-Level Genome Assembly Reveals Significant Gene Expansion in the Toll and IMD Signaling Pathways of Dendrolimus kikuchii.</title>
        <authorList>
            <person name="Zhou J."/>
            <person name="Wu P."/>
            <person name="Xiong Z."/>
            <person name="Liu N."/>
            <person name="Zhao N."/>
            <person name="Ji M."/>
            <person name="Qiu Y."/>
            <person name="Yang B."/>
        </authorList>
    </citation>
    <scope>NUCLEOTIDE SEQUENCE [LARGE SCALE GENOMIC DNA]</scope>
    <source>
        <strain evidence="1">Ann1</strain>
    </source>
</reference>
<keyword evidence="2" id="KW-1185">Reference proteome</keyword>
<sequence>MIIYDMSKILWFVFINITLNAVCRQYGSGVLHRDIRTTQGLVRGYLMQNNFYAYLGIPYAQTSVHNRFKAPKPPRRWDSIFEATHHIKCPQGEGSGDENCLVLNVFTSVEGTSLPVLVYVHGGDFQSGWGPTIPIKLLIQKNIIIVTFNYRLGALGFLCLKIPEVPGNAGLKDQVAALYWIHRNILNFGGNPLDVTVYGVESGAVSIQLLLLSRLAEGLFQKVILETGSILSPKSITYNPVMLAFNAAKRLGYDGDANGQQLAMFFSKLTVKQLLNTTENFLPCIEAESYYSHSLVDSDPIESLEKGNFETLPMIIIYADKPFDESSILDTLAENFESLLPSNLEFPESEIKMKIAVLVKGFYFDESEDYKIRFANYMNDVLIHYPTVKIATMFAARSTQPVFVMRSIYGAFTDACLKKGECDNTVGRLLYTDMDEDVLIQEMIVTLLGNFINIGDPTPLITTSTPVIWQPISIPSEGRLAMNFIPQLVFDGRMKLDNAATQQILFWNYIYDKYYRVNTSCHNETIKDYEEMKK</sequence>
<comment type="caution">
    <text evidence="1">The sequence shown here is derived from an EMBL/GenBank/DDBJ whole genome shotgun (WGS) entry which is preliminary data.</text>
</comment>
<dbReference type="EMBL" id="CM034405">
    <property type="protein sequence ID" value="KAJ0173407.1"/>
    <property type="molecule type" value="Genomic_DNA"/>
</dbReference>
<evidence type="ECO:0000313" key="1">
    <source>
        <dbReference type="EMBL" id="KAJ0173407.1"/>
    </source>
</evidence>
<proteinExistence type="predicted"/>
<name>A0ACC1CPK9_9NEOP</name>